<feature type="compositionally biased region" description="Basic and acidic residues" evidence="2">
    <location>
        <begin position="936"/>
        <end position="947"/>
    </location>
</feature>
<proteinExistence type="evidence at protein level"/>
<feature type="coiled-coil region" evidence="1">
    <location>
        <begin position="328"/>
        <end position="386"/>
    </location>
</feature>
<feature type="compositionally biased region" description="Basic and acidic residues" evidence="2">
    <location>
        <begin position="961"/>
        <end position="974"/>
    </location>
</feature>
<feature type="coiled-coil region" evidence="1">
    <location>
        <begin position="702"/>
        <end position="729"/>
    </location>
</feature>
<reference evidence="4" key="1">
    <citation type="submission" date="2015-12" db="EMBL/GenBank/DDBJ databases">
        <title>Update maize B73 reference genome by single molecule sequencing technologies.</title>
        <authorList>
            <consortium name="Maize Genome Sequencing Project"/>
            <person name="Ware D."/>
        </authorList>
    </citation>
    <scope>NUCLEOTIDE SEQUENCE [LARGE SCALE GENOMIC DNA]</scope>
    <source>
        <strain evidence="4">cv. B73</strain>
    </source>
</reference>
<feature type="coiled-coil region" evidence="1">
    <location>
        <begin position="9"/>
        <end position="138"/>
    </location>
</feature>
<dbReference type="EnsemblPlants" id="Zm00001eb053540_T001">
    <property type="protein sequence ID" value="Zm00001eb053540_P001"/>
    <property type="gene ID" value="Zm00001eb053540"/>
</dbReference>
<dbReference type="Proteomes" id="UP000007305">
    <property type="component" value="Chromosome 1"/>
</dbReference>
<feature type="coiled-coil region" evidence="1">
    <location>
        <begin position="812"/>
        <end position="885"/>
    </location>
</feature>
<feature type="coiled-coil region" evidence="1">
    <location>
        <begin position="465"/>
        <end position="618"/>
    </location>
</feature>
<dbReference type="OrthoDB" id="685795at2759"/>
<organism evidence="3 4">
    <name type="scientific">Zea mays</name>
    <name type="common">Maize</name>
    <dbReference type="NCBI Taxonomy" id="4577"/>
    <lineage>
        <taxon>Eukaryota</taxon>
        <taxon>Viridiplantae</taxon>
        <taxon>Streptophyta</taxon>
        <taxon>Embryophyta</taxon>
        <taxon>Tracheophyta</taxon>
        <taxon>Spermatophyta</taxon>
        <taxon>Magnoliopsida</taxon>
        <taxon>Liliopsida</taxon>
        <taxon>Poales</taxon>
        <taxon>Poaceae</taxon>
        <taxon>PACMAD clade</taxon>
        <taxon>Panicoideae</taxon>
        <taxon>Andropogonodae</taxon>
        <taxon>Andropogoneae</taxon>
        <taxon>Tripsacinae</taxon>
        <taxon>Zea</taxon>
    </lineage>
</organism>
<evidence type="ECO:0007829" key="5">
    <source>
        <dbReference type="PeptideAtlas" id="A0A804M260"/>
    </source>
</evidence>
<evidence type="ECO:0000313" key="3">
    <source>
        <dbReference type="EnsemblPlants" id="Zm00001eb053540_P001"/>
    </source>
</evidence>
<dbReference type="Gramene" id="Zm00001eb053540_T001">
    <property type="protein sequence ID" value="Zm00001eb053540_P001"/>
    <property type="gene ID" value="Zm00001eb053540"/>
</dbReference>
<evidence type="ECO:0000256" key="2">
    <source>
        <dbReference type="SAM" id="MobiDB-lite"/>
    </source>
</evidence>
<dbReference type="AlphaFoldDB" id="A0A804M260"/>
<dbReference type="InterPro" id="IPR040262">
    <property type="entry name" value="At4g38062-like"/>
</dbReference>
<keyword evidence="5" id="KW-1267">Proteomics identification</keyword>
<feature type="region of interest" description="Disordered" evidence="2">
    <location>
        <begin position="936"/>
        <end position="974"/>
    </location>
</feature>
<evidence type="ECO:0000313" key="4">
    <source>
        <dbReference type="Proteomes" id="UP000007305"/>
    </source>
</evidence>
<protein>
    <recommendedName>
        <fullName evidence="6">Basic helix-loop-helix (BHLH) DNA-binding superfamily protein</fullName>
    </recommendedName>
</protein>
<reference evidence="3" key="3">
    <citation type="submission" date="2021-05" db="UniProtKB">
        <authorList>
            <consortium name="EnsemblPlants"/>
        </authorList>
    </citation>
    <scope>IDENTIFICATION</scope>
    <source>
        <strain evidence="3">cv. B73</strain>
    </source>
</reference>
<keyword evidence="4" id="KW-1185">Reference proteome</keyword>
<gene>
    <name evidence="3" type="primary">LOC103643830</name>
</gene>
<dbReference type="PANTHER" id="PTHR45287">
    <property type="entry name" value="OS03G0691500 PROTEIN"/>
    <property type="match status" value="1"/>
</dbReference>
<sequence>MSRSFFPTCSSQKAEMEEMAKELDDLRAEVEALTAQLRAKSDLADGLKRASADHAARLRDARAEAERNAAEAAARGEEAAAAGERCEVLESRLAEKEQALRHLCAAHEALKATLREKIEGLEGDKRGLLAALEDAEARRGEHEAALRARDVEVARLRGLLSEKDRRCGEAEKRASAPRDVVMRDDMLGKLEEEKAAVQCKLKWKDEQFRHLEEALKKVQDDFRAAKKEWGSDRSTLVDRIDTLEADLDSKIRVAEDFRSRLDMCSQALAHEEGRRKRVETEMSELRHMYGNVISEYQGAKSMVESLSSKTDGDIAYLRSSLAEKATMLKEIEYSKARIEQENEDLRSKLKEYQEAQIGGADAVVSLKSLREKFRALEQTHRSCTEKLRGKEEEWRLQMTKLVNDLDGCLSQLESKDILIVQLQNELLGSHRSLELQTVDNWEALIILTVVQTKFYESCSFVDTAKLNMQHHCEEIEKEISSAKKQLEEQSCIIAQSQAEQKQQSGVITKLHARIEELEHMEQEHKKMQRQLDAYKEMRDNMLRDAHCLKDETSKKESTLQVKLREALSALDEANCALADRKRELSQLEISLHHQKEAIEHLEKLKVDMEAEAKSYMCDNRILKRDLDTALTAKVEAEECHTKEKEEFCGIIKEKGMMIDKLQQYVAVLEEENMVKKLDLGSLIKMECDKSIREVKNWYSEIVEISDKKLLELEERLRFAEQKFSCREQEIMNMFDQEESDWYTLIAEKEIAISDIQQTVESVQLDIKHLLEAAAAKVAEVQLEVNQLYGFAETLNSLNIIQEHDTVFKDMLIAECERELDSLQVNLVQEKHQSRNLKNLIEQLEAQTASEMSEKAEEHLEVTNKLKSLEGRNETLDEHLRELKSRTTDMSKAVLQERNQLVNELTGLTNTIGEVIYGGESMMSNLRRIMQKVNEEPCNDRLTSEKTNGRSSSPLIRHKSGHVLDRRSPLKENNY</sequence>
<accession>A0A804M260</accession>
<evidence type="ECO:0008006" key="6">
    <source>
        <dbReference type="Google" id="ProtNLM"/>
    </source>
</evidence>
<keyword evidence="1" id="KW-0175">Coiled coil</keyword>
<dbReference type="SUPFAM" id="SSF57997">
    <property type="entry name" value="Tropomyosin"/>
    <property type="match status" value="1"/>
</dbReference>
<name>A0A804M260_MAIZE</name>
<reference evidence="3" key="2">
    <citation type="submission" date="2019-07" db="EMBL/GenBank/DDBJ databases">
        <authorList>
            <person name="Seetharam A."/>
            <person name="Woodhouse M."/>
            <person name="Cannon E."/>
        </authorList>
    </citation>
    <scope>NUCLEOTIDE SEQUENCE [LARGE SCALE GENOMIC DNA]</scope>
    <source>
        <strain evidence="3">cv. B73</strain>
    </source>
</reference>
<dbReference type="PANTHER" id="PTHR45287:SF4">
    <property type="entry name" value="OS03G0691500 PROTEIN"/>
    <property type="match status" value="1"/>
</dbReference>
<evidence type="ECO:0000256" key="1">
    <source>
        <dbReference type="SAM" id="Coils"/>
    </source>
</evidence>